<evidence type="ECO:0000313" key="1">
    <source>
        <dbReference type="EMBL" id="KAF2471060.1"/>
    </source>
</evidence>
<protein>
    <submittedName>
        <fullName evidence="1">Uncharacterized protein</fullName>
    </submittedName>
</protein>
<dbReference type="EMBL" id="MU003506">
    <property type="protein sequence ID" value="KAF2471060.1"/>
    <property type="molecule type" value="Genomic_DNA"/>
</dbReference>
<name>A0ACB6QW10_9PLEO</name>
<reference evidence="1" key="1">
    <citation type="journal article" date="2020" name="Stud. Mycol.">
        <title>101 Dothideomycetes genomes: a test case for predicting lifestyles and emergence of pathogens.</title>
        <authorList>
            <person name="Haridas S."/>
            <person name="Albert R."/>
            <person name="Binder M."/>
            <person name="Bloem J."/>
            <person name="Labutti K."/>
            <person name="Salamov A."/>
            <person name="Andreopoulos B."/>
            <person name="Baker S."/>
            <person name="Barry K."/>
            <person name="Bills G."/>
            <person name="Bluhm B."/>
            <person name="Cannon C."/>
            <person name="Castanera R."/>
            <person name="Culley D."/>
            <person name="Daum C."/>
            <person name="Ezra D."/>
            <person name="Gonzalez J."/>
            <person name="Henrissat B."/>
            <person name="Kuo A."/>
            <person name="Liang C."/>
            <person name="Lipzen A."/>
            <person name="Lutzoni F."/>
            <person name="Magnuson J."/>
            <person name="Mondo S."/>
            <person name="Nolan M."/>
            <person name="Ohm R."/>
            <person name="Pangilinan J."/>
            <person name="Park H.-J."/>
            <person name="Ramirez L."/>
            <person name="Alfaro M."/>
            <person name="Sun H."/>
            <person name="Tritt A."/>
            <person name="Yoshinaga Y."/>
            <person name="Zwiers L.-H."/>
            <person name="Turgeon B."/>
            <person name="Goodwin S."/>
            <person name="Spatafora J."/>
            <person name="Crous P."/>
            <person name="Grigoriev I."/>
        </authorList>
    </citation>
    <scope>NUCLEOTIDE SEQUENCE</scope>
    <source>
        <strain evidence="1">ATCC 200398</strain>
    </source>
</reference>
<proteinExistence type="predicted"/>
<organism evidence="1 2">
    <name type="scientific">Lindgomyces ingoldianus</name>
    <dbReference type="NCBI Taxonomy" id="673940"/>
    <lineage>
        <taxon>Eukaryota</taxon>
        <taxon>Fungi</taxon>
        <taxon>Dikarya</taxon>
        <taxon>Ascomycota</taxon>
        <taxon>Pezizomycotina</taxon>
        <taxon>Dothideomycetes</taxon>
        <taxon>Pleosporomycetidae</taxon>
        <taxon>Pleosporales</taxon>
        <taxon>Lindgomycetaceae</taxon>
        <taxon>Lindgomyces</taxon>
    </lineage>
</organism>
<accession>A0ACB6QW10</accession>
<dbReference type="Proteomes" id="UP000799755">
    <property type="component" value="Unassembled WGS sequence"/>
</dbReference>
<sequence length="154" mass="17380">MTGLCDWPPRRDESGMRDTGHAGAAVWICGWICVWPGEGAGSSPSNARPNLACAQCRVLFERQTHCICRCLNKLQSAVHSLHTATHYRTSFNSRNSQYETRPSSVQLAPHASGYWYMIRYRDDDPFLAFSSISRLVAIKFAQKEWPCRTVISIV</sequence>
<comment type="caution">
    <text evidence="1">The sequence shown here is derived from an EMBL/GenBank/DDBJ whole genome shotgun (WGS) entry which is preliminary data.</text>
</comment>
<gene>
    <name evidence="1" type="ORF">BDR25DRAFT_314217</name>
</gene>
<evidence type="ECO:0000313" key="2">
    <source>
        <dbReference type="Proteomes" id="UP000799755"/>
    </source>
</evidence>
<keyword evidence="2" id="KW-1185">Reference proteome</keyword>